<dbReference type="EMBL" id="JBBHJY010000001">
    <property type="protein sequence ID" value="MEJ6008680.1"/>
    <property type="molecule type" value="Genomic_DNA"/>
</dbReference>
<evidence type="ECO:0000313" key="1">
    <source>
        <dbReference type="EMBL" id="MEJ6008680.1"/>
    </source>
</evidence>
<evidence type="ECO:0000313" key="2">
    <source>
        <dbReference type="Proteomes" id="UP001379235"/>
    </source>
</evidence>
<sequence length="170" mass="18629">MLKPDSLRARLTEAFPDAFARDATNLSMWVDQGHVRCHAGPDNLNFTVEYKLCVSITGWTLPSIMIWVTLIDWLRAQQPDLLSPANSAAAIPFEVDLVSADEVDLGFDLALTEPVRVTRREDGGFDMRVAAEPDPLFPDAAPLLPSGPLLKSIWAPGLNPVQIVPDEPEA</sequence>
<dbReference type="InterPro" id="IPR009678">
    <property type="entry name" value="Phage_tail_completion_R"/>
</dbReference>
<organism evidence="1 2">
    <name type="scientific">Novosphingobium aquae</name>
    <dbReference type="NCBI Taxonomy" id="3133435"/>
    <lineage>
        <taxon>Bacteria</taxon>
        <taxon>Pseudomonadati</taxon>
        <taxon>Pseudomonadota</taxon>
        <taxon>Alphaproteobacteria</taxon>
        <taxon>Sphingomonadales</taxon>
        <taxon>Sphingomonadaceae</taxon>
        <taxon>Novosphingobium</taxon>
    </lineage>
</organism>
<reference evidence="1 2" key="1">
    <citation type="submission" date="2024-03" db="EMBL/GenBank/DDBJ databases">
        <authorList>
            <person name="Jo J.-H."/>
        </authorList>
    </citation>
    <scope>NUCLEOTIDE SEQUENCE [LARGE SCALE GENOMIC DNA]</scope>
    <source>
        <strain evidence="1 2">AS3R-12</strain>
    </source>
</reference>
<comment type="caution">
    <text evidence="1">The sequence shown here is derived from an EMBL/GenBank/DDBJ whole genome shotgun (WGS) entry which is preliminary data.</text>
</comment>
<name>A0ABU8S4D4_9SPHN</name>
<proteinExistence type="predicted"/>
<protein>
    <submittedName>
        <fullName evidence="1">Phage tail protein</fullName>
    </submittedName>
</protein>
<dbReference type="Proteomes" id="UP001379235">
    <property type="component" value="Unassembled WGS sequence"/>
</dbReference>
<accession>A0ABU8S4D4</accession>
<keyword evidence="2" id="KW-1185">Reference proteome</keyword>
<dbReference type="RefSeq" id="WP_339964286.1">
    <property type="nucleotide sequence ID" value="NZ_JBBHJY010000001.1"/>
</dbReference>
<gene>
    <name evidence="1" type="ORF">WG900_01980</name>
</gene>
<dbReference type="Pfam" id="PF06891">
    <property type="entry name" value="P2_Phage_GpR"/>
    <property type="match status" value="1"/>
</dbReference>